<dbReference type="Gene3D" id="3.40.50.12780">
    <property type="entry name" value="N-terminal domain of ligase-like"/>
    <property type="match status" value="1"/>
</dbReference>
<dbReference type="InterPro" id="IPR020845">
    <property type="entry name" value="AMP-binding_CS"/>
</dbReference>
<evidence type="ECO:0000256" key="1">
    <source>
        <dbReference type="ARBA" id="ARBA00022598"/>
    </source>
</evidence>
<reference evidence="7" key="1">
    <citation type="journal article" date="2021" name="Genome Biol. Evol.">
        <title>A High-Quality Reference Genome for a Parasitic Bivalve with Doubly Uniparental Inheritance (Bivalvia: Unionida).</title>
        <authorList>
            <person name="Smith C.H."/>
        </authorList>
    </citation>
    <scope>NUCLEOTIDE SEQUENCE</scope>
    <source>
        <strain evidence="7">CHS0354</strain>
    </source>
</reference>
<dbReference type="EC" id="6.2.1.3" evidence="5"/>
<organism evidence="7 8">
    <name type="scientific">Potamilus streckersoni</name>
    <dbReference type="NCBI Taxonomy" id="2493646"/>
    <lineage>
        <taxon>Eukaryota</taxon>
        <taxon>Metazoa</taxon>
        <taxon>Spiralia</taxon>
        <taxon>Lophotrochozoa</taxon>
        <taxon>Mollusca</taxon>
        <taxon>Bivalvia</taxon>
        <taxon>Autobranchia</taxon>
        <taxon>Heteroconchia</taxon>
        <taxon>Palaeoheterodonta</taxon>
        <taxon>Unionida</taxon>
        <taxon>Unionoidea</taxon>
        <taxon>Unionidae</taxon>
        <taxon>Ambleminae</taxon>
        <taxon>Lampsilini</taxon>
        <taxon>Potamilus</taxon>
    </lineage>
</organism>
<dbReference type="CDD" id="cd05907">
    <property type="entry name" value="VL_LC_FACS_like"/>
    <property type="match status" value="1"/>
</dbReference>
<protein>
    <recommendedName>
        <fullName evidence="5">long-chain-fatty-acid--CoA ligase</fullName>
        <ecNumber evidence="5">6.2.1.3</ecNumber>
    </recommendedName>
</protein>
<keyword evidence="2" id="KW-0547">Nucleotide-binding</keyword>
<dbReference type="GO" id="GO:0016020">
    <property type="term" value="C:membrane"/>
    <property type="evidence" value="ECO:0007669"/>
    <property type="project" value="TreeGrafter"/>
</dbReference>
<dbReference type="InterPro" id="IPR042099">
    <property type="entry name" value="ANL_N_sf"/>
</dbReference>
<dbReference type="PANTHER" id="PTHR43272:SF33">
    <property type="entry name" value="AMP-BINDING DOMAIN-CONTAINING PROTEIN-RELATED"/>
    <property type="match status" value="1"/>
</dbReference>
<dbReference type="AlphaFoldDB" id="A0AAE0RZB1"/>
<dbReference type="GO" id="GO:0005524">
    <property type="term" value="F:ATP binding"/>
    <property type="evidence" value="ECO:0007669"/>
    <property type="project" value="UniProtKB-KW"/>
</dbReference>
<proteinExistence type="predicted"/>
<dbReference type="InterPro" id="IPR000873">
    <property type="entry name" value="AMP-dep_synth/lig_dom"/>
</dbReference>
<dbReference type="Pfam" id="PF23562">
    <property type="entry name" value="AMP-binding_C_3"/>
    <property type="match status" value="1"/>
</dbReference>
<dbReference type="Pfam" id="PF00501">
    <property type="entry name" value="AMP-binding"/>
    <property type="match status" value="1"/>
</dbReference>
<comment type="caution">
    <text evidence="7">The sequence shown here is derived from an EMBL/GenBank/DDBJ whole genome shotgun (WGS) entry which is preliminary data.</text>
</comment>
<dbReference type="Proteomes" id="UP001195483">
    <property type="component" value="Unassembled WGS sequence"/>
</dbReference>
<evidence type="ECO:0000256" key="2">
    <source>
        <dbReference type="ARBA" id="ARBA00022741"/>
    </source>
</evidence>
<reference evidence="7" key="2">
    <citation type="journal article" date="2021" name="Genome Biol. Evol.">
        <title>Developing a high-quality reference genome for a parasitic bivalve with doubly uniparental inheritance (Bivalvia: Unionida).</title>
        <authorList>
            <person name="Smith C.H."/>
        </authorList>
    </citation>
    <scope>NUCLEOTIDE SEQUENCE</scope>
    <source>
        <strain evidence="7">CHS0354</strain>
        <tissue evidence="7">Mantle</tissue>
    </source>
</reference>
<keyword evidence="1" id="KW-0436">Ligase</keyword>
<keyword evidence="3" id="KW-0276">Fatty acid metabolism</keyword>
<keyword evidence="8" id="KW-1185">Reference proteome</keyword>
<keyword evidence="3" id="KW-0443">Lipid metabolism</keyword>
<evidence type="ECO:0000256" key="5">
    <source>
        <dbReference type="ARBA" id="ARBA00026121"/>
    </source>
</evidence>
<evidence type="ECO:0000313" key="8">
    <source>
        <dbReference type="Proteomes" id="UP001195483"/>
    </source>
</evidence>
<dbReference type="PROSITE" id="PS00455">
    <property type="entry name" value="AMP_BINDING"/>
    <property type="match status" value="1"/>
</dbReference>
<accession>A0AAE0RZB1</accession>
<evidence type="ECO:0000256" key="4">
    <source>
        <dbReference type="ARBA" id="ARBA00022840"/>
    </source>
</evidence>
<feature type="domain" description="AMP-dependent synthetase/ligase" evidence="6">
    <location>
        <begin position="20"/>
        <end position="409"/>
    </location>
</feature>
<evidence type="ECO:0000313" key="7">
    <source>
        <dbReference type="EMBL" id="KAK3582371.1"/>
    </source>
</evidence>
<evidence type="ECO:0000259" key="6">
    <source>
        <dbReference type="Pfam" id="PF00501"/>
    </source>
</evidence>
<dbReference type="GO" id="GO:0004467">
    <property type="term" value="F:long-chain fatty acid-CoA ligase activity"/>
    <property type="evidence" value="ECO:0007669"/>
    <property type="project" value="UniProtKB-EC"/>
</dbReference>
<dbReference type="PANTHER" id="PTHR43272">
    <property type="entry name" value="LONG-CHAIN-FATTY-ACID--COA LIGASE"/>
    <property type="match status" value="1"/>
</dbReference>
<evidence type="ECO:0000256" key="3">
    <source>
        <dbReference type="ARBA" id="ARBA00022832"/>
    </source>
</evidence>
<dbReference type="SUPFAM" id="SSF56801">
    <property type="entry name" value="Acetyl-CoA synthetase-like"/>
    <property type="match status" value="1"/>
</dbReference>
<reference evidence="7" key="3">
    <citation type="submission" date="2023-05" db="EMBL/GenBank/DDBJ databases">
        <authorList>
            <person name="Smith C.H."/>
        </authorList>
    </citation>
    <scope>NUCLEOTIDE SEQUENCE</scope>
    <source>
        <strain evidence="7">CHS0354</strain>
        <tissue evidence="7">Mantle</tissue>
    </source>
</reference>
<keyword evidence="4" id="KW-0067">ATP-binding</keyword>
<sequence>MTKRIFDLVRSFPQEKMFSQKVAGKWRSISSAEFQTKSVLMASALIQVGLKKGDKVGILSQNRYEWSITDFGSQQIGCVTTPFYPNISKDEADYVFQHSEMKVLFVANKEIYERIENSVKKYSFLVVSYDKIEGLEQFDEFIQRGALSDAQKISDIKKDISEDDLLTIIYTSGTTGLPKGVMLTHRNLMSNIDVLLDMFPINVGDRVFSFLPLNHIFERNVMNYYIAKGANVYFAESIDLIGANLIEVKPSMMTAVPRLLEKIYLKILDRGSVLTGAKRKIFNWSLALANQYDIRNEKNSMLLKQKMKIADRLVFSKWREAVGGKMKLIASGAAPLQPKIIRIFTAAGIPIIEGYGLTETSPVVSFNSYFNLSDRCEGTVGVVISNVEVKIADDGEILVKGPNVMSGYYKDESATQSVLKNGWLHTGDVGEMIRNRFLKITDRKKELFKTSGGKYIAPSYLESAIKSSPLVEQTMVVGENENFVSALIVPNFPHVRKLAEALKVNEKESAKLIQNDLIMNLFVKEIEKVNASLNRYEQIKKFKLLSNEWSSESGELTPTFKLKRREIYKKYSNEIDSLYRSPEDNSYSKN</sequence>
<name>A0AAE0RZB1_9BIVA</name>
<dbReference type="EMBL" id="JAEAOA010001427">
    <property type="protein sequence ID" value="KAK3582371.1"/>
    <property type="molecule type" value="Genomic_DNA"/>
</dbReference>
<gene>
    <name evidence="7" type="ORF">CHS0354_023915</name>
</gene>